<name>A0A388TDS5_TERA1</name>
<dbReference type="EMBL" id="BGZN01000155">
    <property type="protein sequence ID" value="GBR75088.1"/>
    <property type="molecule type" value="Genomic_DNA"/>
</dbReference>
<protein>
    <submittedName>
        <fullName evidence="1">Uncharacterized protein</fullName>
    </submittedName>
</protein>
<evidence type="ECO:0000313" key="2">
    <source>
        <dbReference type="Proteomes" id="UP000269352"/>
    </source>
</evidence>
<dbReference type="Proteomes" id="UP000269352">
    <property type="component" value="Unassembled WGS sequence"/>
</dbReference>
<comment type="caution">
    <text evidence="1">The sequence shown here is derived from an EMBL/GenBank/DDBJ whole genome shotgun (WGS) entry which is preliminary data.</text>
</comment>
<organism evidence="1 2">
    <name type="scientific">Termititenax aidoneus</name>
    <dbReference type="NCBI Taxonomy" id="2218524"/>
    <lineage>
        <taxon>Bacteria</taxon>
        <taxon>Bacillati</taxon>
        <taxon>Candidatus Margulisiibacteriota</taxon>
        <taxon>Candidatus Termititenacia</taxon>
        <taxon>Candidatus Termititenacales</taxon>
        <taxon>Candidatus Termititenacaceae</taxon>
        <taxon>Candidatus Termititenax</taxon>
    </lineage>
</organism>
<reference evidence="1 2" key="1">
    <citation type="journal article" date="2019" name="ISME J.">
        <title>Genome analyses of uncultured TG2/ZB3 bacteria in 'Margulisbacteria' specifically attached to ectosymbiotic spirochetes of protists in the termite gut.</title>
        <authorList>
            <person name="Utami Y.D."/>
            <person name="Kuwahara H."/>
            <person name="Igai K."/>
            <person name="Murakami T."/>
            <person name="Sugaya K."/>
            <person name="Morikawa T."/>
            <person name="Nagura Y."/>
            <person name="Yuki M."/>
            <person name="Deevong P."/>
            <person name="Inoue T."/>
            <person name="Kihara K."/>
            <person name="Lo N."/>
            <person name="Yamada A."/>
            <person name="Ohkuma M."/>
            <person name="Hongoh Y."/>
        </authorList>
    </citation>
    <scope>NUCLEOTIDE SEQUENCE [LARGE SCALE GENOMIC DNA]</scope>
    <source>
        <strain evidence="1">NkOx7-01</strain>
    </source>
</reference>
<keyword evidence="2" id="KW-1185">Reference proteome</keyword>
<accession>A0A388TDS5</accession>
<sequence>MNRENRLAKLLQGFMDSVVDATTKGISIPAEINRAFVKSYGALRKLGYEEEVYVKK</sequence>
<proteinExistence type="predicted"/>
<gene>
    <name evidence="1" type="ORF">NO1_2149</name>
</gene>
<dbReference type="AlphaFoldDB" id="A0A388TDS5"/>
<evidence type="ECO:0000313" key="1">
    <source>
        <dbReference type="EMBL" id="GBR75088.1"/>
    </source>
</evidence>